<dbReference type="STRING" id="1108045.GORHZ_013_00200"/>
<dbReference type="AlphaFoldDB" id="K6W7Y3"/>
<comment type="caution">
    <text evidence="1">The sequence shown here is derived from an EMBL/GenBank/DDBJ whole genome shotgun (WGS) entry which is preliminary data.</text>
</comment>
<dbReference type="Gene3D" id="3.40.830.10">
    <property type="entry name" value="LigB-like"/>
    <property type="match status" value="1"/>
</dbReference>
<proteinExistence type="predicted"/>
<dbReference type="eggNOG" id="COG3885">
    <property type="taxonomic scope" value="Bacteria"/>
</dbReference>
<dbReference type="SUPFAM" id="SSF53213">
    <property type="entry name" value="LigB-like"/>
    <property type="match status" value="1"/>
</dbReference>
<name>K6W7Y3_9ACTN</name>
<evidence type="ECO:0000313" key="1">
    <source>
        <dbReference type="EMBL" id="GAB88317.1"/>
    </source>
</evidence>
<reference evidence="1 2" key="1">
    <citation type="submission" date="2012-08" db="EMBL/GenBank/DDBJ databases">
        <title>Whole genome shotgun sequence of Gordonia rhizosphera NBRC 16068.</title>
        <authorList>
            <person name="Takarada H."/>
            <person name="Isaki S."/>
            <person name="Hosoyama A."/>
            <person name="Tsuchikane K."/>
            <person name="Katsumata H."/>
            <person name="Baba S."/>
            <person name="Ohji S."/>
            <person name="Yamazaki S."/>
            <person name="Fujita N."/>
        </authorList>
    </citation>
    <scope>NUCLEOTIDE SEQUENCE [LARGE SCALE GENOMIC DNA]</scope>
    <source>
        <strain evidence="1 2">NBRC 16068</strain>
    </source>
</reference>
<evidence type="ECO:0000313" key="2">
    <source>
        <dbReference type="Proteomes" id="UP000008363"/>
    </source>
</evidence>
<dbReference type="Proteomes" id="UP000008363">
    <property type="component" value="Unassembled WGS sequence"/>
</dbReference>
<keyword evidence="2" id="KW-1185">Reference proteome</keyword>
<protein>
    <recommendedName>
        <fullName evidence="3">Extradiol ring-cleavage dioxygenase class III enzyme subunit B domain-containing protein</fullName>
    </recommendedName>
</protein>
<evidence type="ECO:0008006" key="3">
    <source>
        <dbReference type="Google" id="ProtNLM"/>
    </source>
</evidence>
<sequence length="243" mass="24461">MGVLASVVFVPSAPLLVPALAGPRALDTEPVRAATLVAGADLADAATRWFAIGATDGPSPGEVGESGTFARFGVDVAVSLASSESPASRAGGYLPLSMLVAGWLRAEVGADTVTPVLVAPDADPDECARVGADLSRKVDDDADRLGVLVVGDGAISLSPRAPGGGLRESAVELQRGIDGAIATGDTLALAALRPDVCAVEGVGGRAAWQVAAAMCADRPMTTELRYADAPFGVGYVVAVWTPR</sequence>
<organism evidence="1 2">
    <name type="scientific">Gordonia rhizosphera NBRC 16068</name>
    <dbReference type="NCBI Taxonomy" id="1108045"/>
    <lineage>
        <taxon>Bacteria</taxon>
        <taxon>Bacillati</taxon>
        <taxon>Actinomycetota</taxon>
        <taxon>Actinomycetes</taxon>
        <taxon>Mycobacteriales</taxon>
        <taxon>Gordoniaceae</taxon>
        <taxon>Gordonia</taxon>
    </lineage>
</organism>
<gene>
    <name evidence="1" type="ORF">GORHZ_013_00200</name>
</gene>
<accession>K6W7Y3</accession>
<dbReference type="EMBL" id="BAHC01000013">
    <property type="protein sequence ID" value="GAB88317.1"/>
    <property type="molecule type" value="Genomic_DNA"/>
</dbReference>